<evidence type="ECO:0000259" key="2">
    <source>
        <dbReference type="Pfam" id="PF13632"/>
    </source>
</evidence>
<keyword evidence="4" id="KW-1185">Reference proteome</keyword>
<feature type="transmembrane region" description="Helical" evidence="1">
    <location>
        <begin position="20"/>
        <end position="42"/>
    </location>
</feature>
<dbReference type="OrthoDB" id="5294733at2"/>
<dbReference type="Proteomes" id="UP000256310">
    <property type="component" value="Unassembled WGS sequence"/>
</dbReference>
<dbReference type="EMBL" id="QRDP01000004">
    <property type="protein sequence ID" value="RED16958.1"/>
    <property type="molecule type" value="Genomic_DNA"/>
</dbReference>
<dbReference type="InterPro" id="IPR001173">
    <property type="entry name" value="Glyco_trans_2-like"/>
</dbReference>
<proteinExistence type="predicted"/>
<evidence type="ECO:0000313" key="3">
    <source>
        <dbReference type="EMBL" id="RED16958.1"/>
    </source>
</evidence>
<evidence type="ECO:0000313" key="4">
    <source>
        <dbReference type="Proteomes" id="UP000256310"/>
    </source>
</evidence>
<keyword evidence="1" id="KW-1133">Transmembrane helix</keyword>
<dbReference type="SUPFAM" id="SSF53448">
    <property type="entry name" value="Nucleotide-diphospho-sugar transferases"/>
    <property type="match status" value="1"/>
</dbReference>
<name>A0A3D9FH27_9SPHN</name>
<feature type="transmembrane region" description="Helical" evidence="1">
    <location>
        <begin position="382"/>
        <end position="400"/>
    </location>
</feature>
<reference evidence="3 4" key="1">
    <citation type="submission" date="2018-07" db="EMBL/GenBank/DDBJ databases">
        <title>Genomic Encyclopedia of Type Strains, Phase IV (KMG-IV): sequencing the most valuable type-strain genomes for metagenomic binning, comparative biology and taxonomic classification.</title>
        <authorList>
            <person name="Goeker M."/>
        </authorList>
    </citation>
    <scope>NUCLEOTIDE SEQUENCE [LARGE SCALE GENOMIC DNA]</scope>
    <source>
        <strain evidence="3 4">DSM 26725</strain>
    </source>
</reference>
<comment type="caution">
    <text evidence="3">The sequence shown here is derived from an EMBL/GenBank/DDBJ whole genome shotgun (WGS) entry which is preliminary data.</text>
</comment>
<dbReference type="Pfam" id="PF13632">
    <property type="entry name" value="Glyco_trans_2_3"/>
    <property type="match status" value="1"/>
</dbReference>
<feature type="domain" description="Glycosyltransferase 2-like" evidence="2">
    <location>
        <begin position="165"/>
        <end position="392"/>
    </location>
</feature>
<sequence length="464" mass="51443">MQGGGLLLELAGLAFRELALFAAFGFLLGAIDTLAVDFLWFWRTIRRRAARRDGKRQYLADLPPAKRPGGHAVFIPAWDEASVIGPMLENTARRFVAQDCVLFVGCYPNDPDTIAEIEAVASQVSTIRTVVCPNPGPTTKADCLNALWAELEREEWRTGRRFKSVILHDAEDVVHRAEIPLFDRLIDHHDLVQIPVIALPDAHSPWIAGHYCDEFAEAHGKDLVVRDSLGAGVPSAGVGCAISRQALSRLAHERGGRPFDADSLTEDYELGLSLAENGGCGTFMRCYDKRTNALIAVHAHFPGTLSEAVRQKTRWIAGIALHGWDRLGWHAGIADLWMRARDRSAILASMILLAAYLAAILGFGLLIATATTPYALPEMPPVLTYILIANFWLLLWRLAVRASFTGYCYGWREGLRAIPRALVSNIIAMMAARRAMTRYIFARRDEPPIWDKTQHTFPDTAALQ</sequence>
<protein>
    <submittedName>
        <fullName evidence="3">Adsorption protein B</fullName>
    </submittedName>
</protein>
<keyword evidence="1" id="KW-0812">Transmembrane</keyword>
<dbReference type="AlphaFoldDB" id="A0A3D9FH27"/>
<feature type="transmembrane region" description="Helical" evidence="1">
    <location>
        <begin position="345"/>
        <end position="370"/>
    </location>
</feature>
<keyword evidence="1" id="KW-0472">Membrane</keyword>
<gene>
    <name evidence="3" type="ORF">DFR46_1992</name>
</gene>
<dbReference type="NCBIfam" id="NF011307">
    <property type="entry name" value="PRK14716.1-5"/>
    <property type="match status" value="1"/>
</dbReference>
<dbReference type="InterPro" id="IPR029044">
    <property type="entry name" value="Nucleotide-diphossugar_trans"/>
</dbReference>
<organism evidence="3 4">
    <name type="scientific">Parasphingopyxis lamellibrachiae</name>
    <dbReference type="NCBI Taxonomy" id="680125"/>
    <lineage>
        <taxon>Bacteria</taxon>
        <taxon>Pseudomonadati</taxon>
        <taxon>Pseudomonadota</taxon>
        <taxon>Alphaproteobacteria</taxon>
        <taxon>Sphingomonadales</taxon>
        <taxon>Sphingomonadaceae</taxon>
        <taxon>Parasphingopyxis</taxon>
    </lineage>
</organism>
<evidence type="ECO:0000256" key="1">
    <source>
        <dbReference type="SAM" id="Phobius"/>
    </source>
</evidence>
<accession>A0A3D9FH27</accession>
<dbReference type="RefSeq" id="WP_116236300.1">
    <property type="nucleotide sequence ID" value="NZ_QRDP01000004.1"/>
</dbReference>